<evidence type="ECO:0000313" key="2">
    <source>
        <dbReference type="Proteomes" id="UP000004088"/>
    </source>
</evidence>
<dbReference type="AlphaFoldDB" id="F0EWK0"/>
<keyword evidence="2" id="KW-1185">Reference proteome</keyword>
<evidence type="ECO:0000313" key="1">
    <source>
        <dbReference type="EMBL" id="EGC18087.1"/>
    </source>
</evidence>
<dbReference type="Proteomes" id="UP000004088">
    <property type="component" value="Unassembled WGS sequence"/>
</dbReference>
<dbReference type="STRING" id="888741.HMPREF9098_0236"/>
<protein>
    <submittedName>
        <fullName evidence="1">Uncharacterized protein</fullName>
    </submittedName>
</protein>
<gene>
    <name evidence="1" type="ORF">HMPREF9098_0236</name>
</gene>
<dbReference type="EMBL" id="AEWV01000006">
    <property type="protein sequence ID" value="EGC18087.1"/>
    <property type="molecule type" value="Genomic_DNA"/>
</dbReference>
<name>F0EWK0_9NEIS</name>
<organism evidence="1 2">
    <name type="scientific">Kingella denitrificans ATCC 33394</name>
    <dbReference type="NCBI Taxonomy" id="888741"/>
    <lineage>
        <taxon>Bacteria</taxon>
        <taxon>Pseudomonadati</taxon>
        <taxon>Pseudomonadota</taxon>
        <taxon>Betaproteobacteria</taxon>
        <taxon>Neisseriales</taxon>
        <taxon>Neisseriaceae</taxon>
        <taxon>Kingella</taxon>
    </lineage>
</organism>
<accession>F0EWK0</accession>
<proteinExistence type="predicted"/>
<comment type="caution">
    <text evidence="1">The sequence shown here is derived from an EMBL/GenBank/DDBJ whole genome shotgun (WGS) entry which is preliminary data.</text>
</comment>
<reference evidence="1 2" key="1">
    <citation type="submission" date="2011-01" db="EMBL/GenBank/DDBJ databases">
        <authorList>
            <person name="Muzny D."/>
            <person name="Qin X."/>
            <person name="Deng J."/>
            <person name="Jiang H."/>
            <person name="Liu Y."/>
            <person name="Qu J."/>
            <person name="Song X.-Z."/>
            <person name="Zhang L."/>
            <person name="Thornton R."/>
            <person name="Coyle M."/>
            <person name="Francisco L."/>
            <person name="Jackson L."/>
            <person name="Javaid M."/>
            <person name="Korchina V."/>
            <person name="Kovar C."/>
            <person name="Mata R."/>
            <person name="Mathew T."/>
            <person name="Ngo R."/>
            <person name="Nguyen L."/>
            <person name="Nguyen N."/>
            <person name="Okwuonu G."/>
            <person name="Ongeri F."/>
            <person name="Pham C."/>
            <person name="Simmons D."/>
            <person name="Wilczek-Boney K."/>
            <person name="Hale W."/>
            <person name="Jakkamsetti A."/>
            <person name="Pham P."/>
            <person name="Ruth R."/>
            <person name="San Lucas F."/>
            <person name="Warren J."/>
            <person name="Zhang J."/>
            <person name="Zhao Z."/>
            <person name="Zhou C."/>
            <person name="Zhu D."/>
            <person name="Lee S."/>
            <person name="Bess C."/>
            <person name="Blankenburg K."/>
            <person name="Forbes L."/>
            <person name="Fu Q."/>
            <person name="Gubbala S."/>
            <person name="Hirani K."/>
            <person name="Jayaseelan J.C."/>
            <person name="Lara F."/>
            <person name="Munidasa M."/>
            <person name="Palculict T."/>
            <person name="Patil S."/>
            <person name="Pu L.-L."/>
            <person name="Saada N."/>
            <person name="Tang L."/>
            <person name="Weissenberger G."/>
            <person name="Zhu Y."/>
            <person name="Hemphill L."/>
            <person name="Shang Y."/>
            <person name="Youmans B."/>
            <person name="Ayvaz T."/>
            <person name="Ross M."/>
            <person name="Santibanez J."/>
            <person name="Aqrawi P."/>
            <person name="Gross S."/>
            <person name="Joshi V."/>
            <person name="Fowler G."/>
            <person name="Nazareth L."/>
            <person name="Reid J."/>
            <person name="Worley K."/>
            <person name="Petrosino J."/>
            <person name="Highlander S."/>
            <person name="Gibbs R."/>
        </authorList>
    </citation>
    <scope>NUCLEOTIDE SEQUENCE [LARGE SCALE GENOMIC DNA]</scope>
    <source>
        <strain evidence="1 2">ATCC 33394</strain>
    </source>
</reference>
<dbReference type="HOGENOM" id="CLU_3311130_0_0_4"/>
<sequence>MDFPVCRLLLNVYVYGSGCIDLAKPNAEFKGKIFNRKIG</sequence>